<dbReference type="Pfam" id="PF05721">
    <property type="entry name" value="PhyH"/>
    <property type="match status" value="1"/>
</dbReference>
<protein>
    <submittedName>
        <fullName evidence="3">Uncharacterized protein</fullName>
    </submittedName>
</protein>
<name>A0AA36HMI1_9DINO</name>
<keyword evidence="4" id="KW-1185">Reference proteome</keyword>
<comment type="caution">
    <text evidence="3">The sequence shown here is derived from an EMBL/GenBank/DDBJ whole genome shotgun (WGS) entry which is preliminary data.</text>
</comment>
<evidence type="ECO:0000256" key="1">
    <source>
        <dbReference type="SAM" id="Coils"/>
    </source>
</evidence>
<accession>A0AA36HMI1</accession>
<reference evidence="3" key="1">
    <citation type="submission" date="2023-08" db="EMBL/GenBank/DDBJ databases">
        <authorList>
            <person name="Chen Y."/>
            <person name="Shah S."/>
            <person name="Dougan E. K."/>
            <person name="Thang M."/>
            <person name="Chan C."/>
        </authorList>
    </citation>
    <scope>NUCLEOTIDE SEQUENCE</scope>
</reference>
<dbReference type="Gene3D" id="2.60.120.620">
    <property type="entry name" value="q2cbj1_9rhob like domain"/>
    <property type="match status" value="1"/>
</dbReference>
<feature type="compositionally biased region" description="Basic and acidic residues" evidence="2">
    <location>
        <begin position="499"/>
        <end position="526"/>
    </location>
</feature>
<dbReference type="AlphaFoldDB" id="A0AA36HMI1"/>
<sequence length="819" mass="91320">MGKKGKTDEPERAPIDFDRIDGEKLVEKSLFKLRWASEPMIRSLKLEPSPASTAATAGGVPAFTTTASSAASTGTLEPHVFDTAKLGTVVAKSGWANFKLTEGRLPTIQDKHAGRRVSGMLASSSMPSGISGSPGSSLELAGRPGLGLSGSDLRSRKNFKNGLDEDGNRMKRADQYFQLLMRAKQKRDEANRKEGEASEWERAEGAARVAFERLMGTVKHRKDEGSDASTDSEAEEPVGEEDYGPLTAYDGQMKVDIDFVVVVPHREEKEDDEEADLNLADLQDLLPDGPPDHAETPKSAVSGTSTPPLDFSDEMESLKVELKKAGKLDDAPKGIAQRAAAEERQGIQSEKKMPNVWDNPFPEWTLETGGSMYFIPDAERYSWCPSLPPPPPPSVLGRRRLRLKPRLPLTLSNHRYKDEHPNIFPPDPFRPSEDHYARWEKKILTYDLYRSCVESLAKMPPQEFQKDDYKHRLKFGSFMEEALKSSVAWKNWRRKERRRQKDEEARKAKERAKEAQRKAEKERKLREAEEALRVDEETNLEELVFNEKHPGQQLLTMAQLAAAPRFGSSFHWPFRAAERSQRCLEATDAAGAARRLKRWGLVVLRRILPEALVTTWAAECAAALRRKGRVGNRGRGRQYAVLQPSAAFLHEEGIVGHPLLDGALQQVLGDYAAYQLAVDVATEGSEHQPLHSDVEAADPTQAPVLVSANFPLVDVREEDGPMEILPGSQEAPLALSRARLLRRPKALRRLLLRRGDVVLRDLRTLHRGSPNVSGRPRPVAVWGSQDAIRSQGTGISLREEDEGGLSARQRRILRLVPVQ</sequence>
<feature type="region of interest" description="Disordered" evidence="2">
    <location>
        <begin position="283"/>
        <end position="311"/>
    </location>
</feature>
<feature type="compositionally biased region" description="Acidic residues" evidence="2">
    <location>
        <begin position="230"/>
        <end position="243"/>
    </location>
</feature>
<dbReference type="PANTHER" id="PTHR37563:SF2">
    <property type="entry name" value="PHYTANOYL-COA DIOXYGENASE FAMILY PROTEIN (AFU_ORTHOLOGUE AFUA_2G03330)"/>
    <property type="match status" value="1"/>
</dbReference>
<feature type="region of interest" description="Disordered" evidence="2">
    <location>
        <begin position="494"/>
        <end position="526"/>
    </location>
</feature>
<gene>
    <name evidence="3" type="ORF">EVOR1521_LOCUS2098</name>
</gene>
<evidence type="ECO:0000313" key="4">
    <source>
        <dbReference type="Proteomes" id="UP001178507"/>
    </source>
</evidence>
<dbReference type="PANTHER" id="PTHR37563">
    <property type="entry name" value="PHYTANOYL-COA DIOXYGENASE FAMILY PROTEIN (AFU_ORTHOLOGUE AFUA_2G03330)"/>
    <property type="match status" value="1"/>
</dbReference>
<dbReference type="InterPro" id="IPR051961">
    <property type="entry name" value="Fungal_Metabolite_Diox"/>
</dbReference>
<dbReference type="InterPro" id="IPR008775">
    <property type="entry name" value="Phytyl_CoA_dOase-like"/>
</dbReference>
<dbReference type="SUPFAM" id="SSF51197">
    <property type="entry name" value="Clavaminate synthase-like"/>
    <property type="match status" value="1"/>
</dbReference>
<organism evidence="3 4">
    <name type="scientific">Effrenium voratum</name>
    <dbReference type="NCBI Taxonomy" id="2562239"/>
    <lineage>
        <taxon>Eukaryota</taxon>
        <taxon>Sar</taxon>
        <taxon>Alveolata</taxon>
        <taxon>Dinophyceae</taxon>
        <taxon>Suessiales</taxon>
        <taxon>Symbiodiniaceae</taxon>
        <taxon>Effrenium</taxon>
    </lineage>
</organism>
<feature type="region of interest" description="Disordered" evidence="2">
    <location>
        <begin position="120"/>
        <end position="154"/>
    </location>
</feature>
<evidence type="ECO:0000313" key="3">
    <source>
        <dbReference type="EMBL" id="CAJ1371891.1"/>
    </source>
</evidence>
<evidence type="ECO:0000256" key="2">
    <source>
        <dbReference type="SAM" id="MobiDB-lite"/>
    </source>
</evidence>
<feature type="coiled-coil region" evidence="1">
    <location>
        <begin position="173"/>
        <end position="203"/>
    </location>
</feature>
<dbReference type="EMBL" id="CAUJNA010000103">
    <property type="protein sequence ID" value="CAJ1371891.1"/>
    <property type="molecule type" value="Genomic_DNA"/>
</dbReference>
<feature type="compositionally biased region" description="Low complexity" evidence="2">
    <location>
        <begin position="123"/>
        <end position="137"/>
    </location>
</feature>
<dbReference type="Proteomes" id="UP001178507">
    <property type="component" value="Unassembled WGS sequence"/>
</dbReference>
<keyword evidence="1" id="KW-0175">Coiled coil</keyword>
<proteinExistence type="predicted"/>
<feature type="region of interest" description="Disordered" evidence="2">
    <location>
        <begin position="218"/>
        <end position="247"/>
    </location>
</feature>